<feature type="domain" description="NAD-dependent epimerase/dehydratase" evidence="2">
    <location>
        <begin position="4"/>
        <end position="213"/>
    </location>
</feature>
<dbReference type="Pfam" id="PF01370">
    <property type="entry name" value="Epimerase"/>
    <property type="match status" value="1"/>
</dbReference>
<accession>A0A401YEY1</accession>
<comment type="caution">
    <text evidence="3">The sequence shown here is derived from an EMBL/GenBank/DDBJ whole genome shotgun (WGS) entry which is preliminary data.</text>
</comment>
<dbReference type="PANTHER" id="PTHR43245">
    <property type="entry name" value="BIFUNCTIONAL POLYMYXIN RESISTANCE PROTEIN ARNA"/>
    <property type="match status" value="1"/>
</dbReference>
<evidence type="ECO:0000313" key="4">
    <source>
        <dbReference type="Proteomes" id="UP000286931"/>
    </source>
</evidence>
<keyword evidence="4" id="KW-1185">Reference proteome</keyword>
<gene>
    <name evidence="3" type="ORF">EHYA_00819</name>
</gene>
<evidence type="ECO:0000313" key="3">
    <source>
        <dbReference type="EMBL" id="GCD93176.1"/>
    </source>
</evidence>
<name>A0A401YEY1_9ACTN</name>
<dbReference type="AlphaFoldDB" id="A0A401YEY1"/>
<dbReference type="InterPro" id="IPR001509">
    <property type="entry name" value="Epimerase_deHydtase"/>
</dbReference>
<dbReference type="EMBL" id="BIFH01000013">
    <property type="protein sequence ID" value="GCD93176.1"/>
    <property type="molecule type" value="Genomic_DNA"/>
</dbReference>
<dbReference type="PANTHER" id="PTHR43245:SF13">
    <property type="entry name" value="UDP-D-APIOSE_UDP-D-XYLOSE SYNTHASE 2"/>
    <property type="match status" value="1"/>
</dbReference>
<dbReference type="Proteomes" id="UP000286931">
    <property type="component" value="Unassembled WGS sequence"/>
</dbReference>
<proteinExistence type="predicted"/>
<dbReference type="RefSeq" id="WP_174861296.1">
    <property type="nucleotide sequence ID" value="NZ_BIFH01000013.1"/>
</dbReference>
<dbReference type="SUPFAM" id="SSF51735">
    <property type="entry name" value="NAD(P)-binding Rossmann-fold domains"/>
    <property type="match status" value="1"/>
</dbReference>
<dbReference type="InterPro" id="IPR036291">
    <property type="entry name" value="NAD(P)-bd_dom_sf"/>
</dbReference>
<feature type="region of interest" description="Disordered" evidence="1">
    <location>
        <begin position="344"/>
        <end position="368"/>
    </location>
</feature>
<sequence length="368" mass="40252">MRLLILGGTWFLGRALAEEAVRRGLCVTTFNRGLSGPDTPGVRALRGDRSSPEAIRSLSACGPWDAVIDTSGYIPHTVLHGARSLHEAVDRYVFVSSAAAYRDWPERHVSDESAIRNCPPDATGSPHGSARPFAPQRYGELKAGCERAVRSVFGERSTMLRAGIFVGPYEYVGRLPWWLRRVQRGGTVLAPGDPNRQVQVTDVRDIAAFALDVAAGSQDASFNLTTPLDGSLTFARLLRACRLTTGSTASFAWVEDALLQRCGISPFTELPLWQPGPRAWTIAADRARAAGFSCRPIEETIHDTWTWMTTGDPAVAHPRHDEHGMEPAKEQQILTTWRLRTHLGPARRATRATKPKPAPTPATTAPHP</sequence>
<dbReference type="Gene3D" id="3.40.50.720">
    <property type="entry name" value="NAD(P)-binding Rossmann-like Domain"/>
    <property type="match status" value="1"/>
</dbReference>
<reference evidence="3 4" key="1">
    <citation type="submission" date="2018-12" db="EMBL/GenBank/DDBJ databases">
        <title>Draft genome sequence of Embleya hyalina NBRC 13850T.</title>
        <authorList>
            <person name="Komaki H."/>
            <person name="Hosoyama A."/>
            <person name="Kimura A."/>
            <person name="Ichikawa N."/>
            <person name="Tamura T."/>
        </authorList>
    </citation>
    <scope>NUCLEOTIDE SEQUENCE [LARGE SCALE GENOMIC DNA]</scope>
    <source>
        <strain evidence="3 4">NBRC 13850</strain>
    </source>
</reference>
<organism evidence="3 4">
    <name type="scientific">Embleya hyalina</name>
    <dbReference type="NCBI Taxonomy" id="516124"/>
    <lineage>
        <taxon>Bacteria</taxon>
        <taxon>Bacillati</taxon>
        <taxon>Actinomycetota</taxon>
        <taxon>Actinomycetes</taxon>
        <taxon>Kitasatosporales</taxon>
        <taxon>Streptomycetaceae</taxon>
        <taxon>Embleya</taxon>
    </lineage>
</organism>
<dbReference type="InterPro" id="IPR050177">
    <property type="entry name" value="Lipid_A_modif_metabolic_enz"/>
</dbReference>
<evidence type="ECO:0000256" key="1">
    <source>
        <dbReference type="SAM" id="MobiDB-lite"/>
    </source>
</evidence>
<evidence type="ECO:0000259" key="2">
    <source>
        <dbReference type="Pfam" id="PF01370"/>
    </source>
</evidence>
<protein>
    <submittedName>
        <fullName evidence="3">Reductase</fullName>
    </submittedName>
</protein>